<dbReference type="Pfam" id="PF00924">
    <property type="entry name" value="MS_channel_2nd"/>
    <property type="match status" value="1"/>
</dbReference>
<dbReference type="InterPro" id="IPR023408">
    <property type="entry name" value="MscS_beta-dom_sf"/>
</dbReference>
<dbReference type="GO" id="GO:0005886">
    <property type="term" value="C:plasma membrane"/>
    <property type="evidence" value="ECO:0007669"/>
    <property type="project" value="UniProtKB-SubCell"/>
</dbReference>
<evidence type="ECO:0000313" key="10">
    <source>
        <dbReference type="Proteomes" id="UP000007962"/>
    </source>
</evidence>
<dbReference type="InterPro" id="IPR011014">
    <property type="entry name" value="MscS_channel_TM-2"/>
</dbReference>
<feature type="transmembrane region" description="Helical" evidence="7">
    <location>
        <begin position="52"/>
        <end position="77"/>
    </location>
</feature>
<keyword evidence="3" id="KW-1003">Cell membrane</keyword>
<organism evidence="9 10">
    <name type="scientific">Beutenbergia cavernae (strain ATCC BAA-8 / DSM 12333 / CCUG 43141 / JCM 11478 / NBRC 16432 / NCIMB 13614 / HKI 0122)</name>
    <dbReference type="NCBI Taxonomy" id="471853"/>
    <lineage>
        <taxon>Bacteria</taxon>
        <taxon>Bacillati</taxon>
        <taxon>Actinomycetota</taxon>
        <taxon>Actinomycetes</taxon>
        <taxon>Micrococcales</taxon>
        <taxon>Beutenbergiaceae</taxon>
        <taxon>Beutenbergia</taxon>
    </lineage>
</organism>
<dbReference type="RefSeq" id="WP_012725791.1">
    <property type="nucleotide sequence ID" value="NC_012669.1"/>
</dbReference>
<comment type="subcellular location">
    <subcellularLocation>
        <location evidence="1">Cell membrane</location>
        <topology evidence="1">Multi-pass membrane protein</topology>
    </subcellularLocation>
</comment>
<feature type="domain" description="Mechanosensitive ion channel MscS" evidence="8">
    <location>
        <begin position="102"/>
        <end position="166"/>
    </location>
</feature>
<gene>
    <name evidence="9" type="ordered locus">Bcav_0750</name>
</gene>
<evidence type="ECO:0000256" key="2">
    <source>
        <dbReference type="ARBA" id="ARBA00008017"/>
    </source>
</evidence>
<dbReference type="AlphaFoldDB" id="C5BYQ3"/>
<protein>
    <submittedName>
        <fullName evidence="9">MscS Mechanosensitive ion channel</fullName>
    </submittedName>
</protein>
<evidence type="ECO:0000256" key="6">
    <source>
        <dbReference type="ARBA" id="ARBA00023136"/>
    </source>
</evidence>
<dbReference type="Gene3D" id="2.30.30.60">
    <property type="match status" value="1"/>
</dbReference>
<dbReference type="PANTHER" id="PTHR30221">
    <property type="entry name" value="SMALL-CONDUCTANCE MECHANOSENSITIVE CHANNEL"/>
    <property type="match status" value="1"/>
</dbReference>
<dbReference type="InterPro" id="IPR010920">
    <property type="entry name" value="LSM_dom_sf"/>
</dbReference>
<dbReference type="Gene3D" id="1.10.287.1260">
    <property type="match status" value="1"/>
</dbReference>
<dbReference type="InterPro" id="IPR006686">
    <property type="entry name" value="MscS_channel_CS"/>
</dbReference>
<dbReference type="PROSITE" id="PS01246">
    <property type="entry name" value="UPF0003"/>
    <property type="match status" value="1"/>
</dbReference>
<name>C5BYQ3_BEUC1</name>
<dbReference type="OrthoDB" id="5069510at2"/>
<keyword evidence="4 7" id="KW-0812">Transmembrane</keyword>
<dbReference type="SUPFAM" id="SSF82861">
    <property type="entry name" value="Mechanosensitive channel protein MscS (YggB), transmembrane region"/>
    <property type="match status" value="1"/>
</dbReference>
<feature type="transmembrane region" description="Helical" evidence="7">
    <location>
        <begin position="83"/>
        <end position="102"/>
    </location>
</feature>
<dbReference type="eggNOG" id="COG0668">
    <property type="taxonomic scope" value="Bacteria"/>
</dbReference>
<evidence type="ECO:0000256" key="5">
    <source>
        <dbReference type="ARBA" id="ARBA00022989"/>
    </source>
</evidence>
<comment type="similarity">
    <text evidence="2">Belongs to the MscS (TC 1.A.23) family.</text>
</comment>
<keyword evidence="5 7" id="KW-1133">Transmembrane helix</keyword>
<proteinExistence type="inferred from homology"/>
<evidence type="ECO:0000313" key="9">
    <source>
        <dbReference type="EMBL" id="ACQ79011.1"/>
    </source>
</evidence>
<evidence type="ECO:0000256" key="4">
    <source>
        <dbReference type="ARBA" id="ARBA00022692"/>
    </source>
</evidence>
<dbReference type="InterPro" id="IPR045275">
    <property type="entry name" value="MscS_archaea/bacteria_type"/>
</dbReference>
<keyword evidence="10" id="KW-1185">Reference proteome</keyword>
<reference evidence="9 10" key="1">
    <citation type="journal article" date="2009" name="Stand. Genomic Sci.">
        <title>Complete genome sequence of Beutenbergia cavernae type strain (HKI 0122).</title>
        <authorList>
            <person name="Land M."/>
            <person name="Pukall R."/>
            <person name="Abt B."/>
            <person name="Goker M."/>
            <person name="Rohde M."/>
            <person name="Glavina Del Rio T."/>
            <person name="Tice H."/>
            <person name="Copeland A."/>
            <person name="Cheng J.F."/>
            <person name="Lucas S."/>
            <person name="Chen F."/>
            <person name="Nolan M."/>
            <person name="Bruce D."/>
            <person name="Goodwin L."/>
            <person name="Pitluck S."/>
            <person name="Ivanova N."/>
            <person name="Mavromatis K."/>
            <person name="Ovchinnikova G."/>
            <person name="Pati A."/>
            <person name="Chen A."/>
            <person name="Palaniappan K."/>
            <person name="Hauser L."/>
            <person name="Chang Y.J."/>
            <person name="Jefferies C.C."/>
            <person name="Saunders E."/>
            <person name="Brettin T."/>
            <person name="Detter J.C."/>
            <person name="Han C."/>
            <person name="Chain P."/>
            <person name="Bristow J."/>
            <person name="Eisen J.A."/>
            <person name="Markowitz V."/>
            <person name="Hugenholtz P."/>
            <person name="Kyrpides N.C."/>
            <person name="Klenk H.P."/>
            <person name="Lapidus A."/>
        </authorList>
    </citation>
    <scope>NUCLEOTIDE SEQUENCE [LARGE SCALE GENOMIC DNA]</scope>
    <source>
        <strain evidence="10">ATCC BAA-8 / DSM 12333 / NBRC 16432</strain>
    </source>
</reference>
<evidence type="ECO:0000256" key="7">
    <source>
        <dbReference type="SAM" id="Phobius"/>
    </source>
</evidence>
<dbReference type="STRING" id="471853.Bcav_0750"/>
<dbReference type="KEGG" id="bcv:Bcav_0750"/>
<feature type="transmembrane region" description="Helical" evidence="7">
    <location>
        <begin position="12"/>
        <end position="31"/>
    </location>
</feature>
<dbReference type="InterPro" id="IPR011066">
    <property type="entry name" value="MscS_channel_C_sf"/>
</dbReference>
<dbReference type="GO" id="GO:0008381">
    <property type="term" value="F:mechanosensitive monoatomic ion channel activity"/>
    <property type="evidence" value="ECO:0007669"/>
    <property type="project" value="InterPro"/>
</dbReference>
<dbReference type="InterPro" id="IPR006685">
    <property type="entry name" value="MscS_channel_2nd"/>
</dbReference>
<dbReference type="EMBL" id="CP001618">
    <property type="protein sequence ID" value="ACQ79011.1"/>
    <property type="molecule type" value="Genomic_DNA"/>
</dbReference>
<dbReference type="SUPFAM" id="SSF50182">
    <property type="entry name" value="Sm-like ribonucleoproteins"/>
    <property type="match status" value="1"/>
</dbReference>
<dbReference type="SUPFAM" id="SSF82689">
    <property type="entry name" value="Mechanosensitive channel protein MscS (YggB), C-terminal domain"/>
    <property type="match status" value="1"/>
</dbReference>
<dbReference type="Proteomes" id="UP000007962">
    <property type="component" value="Chromosome"/>
</dbReference>
<dbReference type="HOGENOM" id="CLU_1021815_0_0_11"/>
<evidence type="ECO:0000256" key="3">
    <source>
        <dbReference type="ARBA" id="ARBA00022475"/>
    </source>
</evidence>
<dbReference type="Gene3D" id="3.30.70.100">
    <property type="match status" value="1"/>
</dbReference>
<evidence type="ECO:0000256" key="1">
    <source>
        <dbReference type="ARBA" id="ARBA00004651"/>
    </source>
</evidence>
<dbReference type="PANTHER" id="PTHR30221:SF1">
    <property type="entry name" value="SMALL-CONDUCTANCE MECHANOSENSITIVE CHANNEL"/>
    <property type="match status" value="1"/>
</dbReference>
<sequence length="272" mass="29166">MNPSELVDFNTISGWTLLGVVLVLLVTWLLFRLTKHTVLRLLRRIDGISEEIAAGASRIAGYFVILLGVGIALSMLGAEVQPLLAAAIVLAVVVVLALRGVADNFGASLIIQTRKPIHLGDRIATHDEVGTVVEMNARSVVIITNDGRTIHVPNGKLLSDPIVNHSVSGALRSEIEIRTSHVTHLGTVEKHVLEAVRNVTGVLDAPTPDVVWTGSSVERMTGRIRFWLDPDSGRRMTSAVVVAVAQELREAKIPATLECPPPAQPLTAPPAL</sequence>
<evidence type="ECO:0000259" key="8">
    <source>
        <dbReference type="Pfam" id="PF00924"/>
    </source>
</evidence>
<accession>C5BYQ3</accession>
<keyword evidence="6 7" id="KW-0472">Membrane</keyword>